<dbReference type="Proteomes" id="UP001474421">
    <property type="component" value="Unassembled WGS sequence"/>
</dbReference>
<dbReference type="EMBL" id="JAOTOJ010000005">
    <property type="protein sequence ID" value="KAK9400673.1"/>
    <property type="molecule type" value="Genomic_DNA"/>
</dbReference>
<protein>
    <recommendedName>
        <fullName evidence="2">Partial AB-hydrolase lipase domain-containing protein</fullName>
    </recommendedName>
</protein>
<name>A0AAW1BFA6_CROAD</name>
<feature type="domain" description="Partial AB-hydrolase lipase" evidence="2">
    <location>
        <begin position="34"/>
        <end position="77"/>
    </location>
</feature>
<dbReference type="AlphaFoldDB" id="A0AAW1BFA6"/>
<evidence type="ECO:0000313" key="4">
    <source>
        <dbReference type="Proteomes" id="UP001474421"/>
    </source>
</evidence>
<reference evidence="3 4" key="1">
    <citation type="journal article" date="2024" name="Proc. Natl. Acad. Sci. U.S.A.">
        <title>The genetic regulatory architecture and epigenomic basis for age-related changes in rattlesnake venom.</title>
        <authorList>
            <person name="Hogan M.P."/>
            <person name="Holding M.L."/>
            <person name="Nystrom G.S."/>
            <person name="Colston T.J."/>
            <person name="Bartlett D.A."/>
            <person name="Mason A.J."/>
            <person name="Ellsworth S.A."/>
            <person name="Rautsaw R.M."/>
            <person name="Lawrence K.C."/>
            <person name="Strickland J.L."/>
            <person name="He B."/>
            <person name="Fraser P."/>
            <person name="Margres M.J."/>
            <person name="Gilbert D.M."/>
            <person name="Gibbs H.L."/>
            <person name="Parkinson C.L."/>
            <person name="Rokyta D.R."/>
        </authorList>
    </citation>
    <scope>NUCLEOTIDE SEQUENCE [LARGE SCALE GENOMIC DNA]</scope>
    <source>
        <strain evidence="3">DRR0105</strain>
    </source>
</reference>
<dbReference type="InterPro" id="IPR029058">
    <property type="entry name" value="AB_hydrolase_fold"/>
</dbReference>
<evidence type="ECO:0000256" key="1">
    <source>
        <dbReference type="SAM" id="SignalP"/>
    </source>
</evidence>
<evidence type="ECO:0000313" key="3">
    <source>
        <dbReference type="EMBL" id="KAK9400673.1"/>
    </source>
</evidence>
<feature type="signal peptide" evidence="1">
    <location>
        <begin position="1"/>
        <end position="17"/>
    </location>
</feature>
<keyword evidence="4" id="KW-1185">Reference proteome</keyword>
<dbReference type="Pfam" id="PF04083">
    <property type="entry name" value="Abhydro_lipase"/>
    <property type="match status" value="1"/>
</dbReference>
<dbReference type="InterPro" id="IPR006693">
    <property type="entry name" value="AB_hydrolase_lipase"/>
</dbReference>
<dbReference type="Gene3D" id="3.40.50.1820">
    <property type="entry name" value="alpha/beta hydrolase"/>
    <property type="match status" value="1"/>
</dbReference>
<evidence type="ECO:0000259" key="2">
    <source>
        <dbReference type="Pfam" id="PF04083"/>
    </source>
</evidence>
<gene>
    <name evidence="3" type="ORF">NXF25_011387</name>
</gene>
<keyword evidence="1" id="KW-0732">Signal</keyword>
<dbReference type="GO" id="GO:0006629">
    <property type="term" value="P:lipid metabolic process"/>
    <property type="evidence" value="ECO:0007669"/>
    <property type="project" value="InterPro"/>
</dbReference>
<accession>A0AAW1BFA6</accession>
<comment type="caution">
    <text evidence="3">The sequence shown here is derived from an EMBL/GenBank/DDBJ whole genome shotgun (WGS) entry which is preliminary data.</text>
</comment>
<organism evidence="3 4">
    <name type="scientific">Crotalus adamanteus</name>
    <name type="common">Eastern diamondback rattlesnake</name>
    <dbReference type="NCBI Taxonomy" id="8729"/>
    <lineage>
        <taxon>Eukaryota</taxon>
        <taxon>Metazoa</taxon>
        <taxon>Chordata</taxon>
        <taxon>Craniata</taxon>
        <taxon>Vertebrata</taxon>
        <taxon>Euteleostomi</taxon>
        <taxon>Lepidosauria</taxon>
        <taxon>Squamata</taxon>
        <taxon>Bifurcata</taxon>
        <taxon>Unidentata</taxon>
        <taxon>Episquamata</taxon>
        <taxon>Toxicofera</taxon>
        <taxon>Serpentes</taxon>
        <taxon>Colubroidea</taxon>
        <taxon>Viperidae</taxon>
        <taxon>Crotalinae</taxon>
        <taxon>Crotalus</taxon>
    </lineage>
</organism>
<feature type="chain" id="PRO_5043385079" description="Partial AB-hydrolase lipase domain-containing protein" evidence="1">
    <location>
        <begin position="18"/>
        <end position="78"/>
    </location>
</feature>
<proteinExistence type="predicted"/>
<sequence>MWVFMVLTCLIQQTTNSEDFFNRRHLNSEGFMTISKILQYWEYPSEEYQVLTDDGYYLQLNRIPHGKHCPQHKGKSVM</sequence>